<evidence type="ECO:0000313" key="2">
    <source>
        <dbReference type="EMBL" id="QHU15482.1"/>
    </source>
</evidence>
<feature type="region of interest" description="Disordered" evidence="1">
    <location>
        <begin position="44"/>
        <end position="69"/>
    </location>
</feature>
<feature type="region of interest" description="Disordered" evidence="1">
    <location>
        <begin position="1"/>
        <end position="24"/>
    </location>
</feature>
<protein>
    <submittedName>
        <fullName evidence="2">Uncharacterized protein</fullName>
    </submittedName>
</protein>
<dbReference type="EMBL" id="MN740860">
    <property type="protein sequence ID" value="QHU15482.1"/>
    <property type="molecule type" value="Genomic_DNA"/>
</dbReference>
<evidence type="ECO:0000256" key="1">
    <source>
        <dbReference type="SAM" id="MobiDB-lite"/>
    </source>
</evidence>
<proteinExistence type="predicted"/>
<reference evidence="2" key="1">
    <citation type="journal article" date="2020" name="Nature">
        <title>Giant virus diversity and host interactions through global metagenomics.</title>
        <authorList>
            <person name="Schulz F."/>
            <person name="Roux S."/>
            <person name="Paez-Espino D."/>
            <person name="Jungbluth S."/>
            <person name="Walsh D.A."/>
            <person name="Denef V.J."/>
            <person name="McMahon K.D."/>
            <person name="Konstantinidis K.T."/>
            <person name="Eloe-Fadrosh E.A."/>
            <person name="Kyrpides N.C."/>
            <person name="Woyke T."/>
        </authorList>
    </citation>
    <scope>NUCLEOTIDE SEQUENCE</scope>
    <source>
        <strain evidence="2">GVMAG-S-1103017-68</strain>
    </source>
</reference>
<organism evidence="2">
    <name type="scientific">viral metagenome</name>
    <dbReference type="NCBI Taxonomy" id="1070528"/>
    <lineage>
        <taxon>unclassified sequences</taxon>
        <taxon>metagenomes</taxon>
        <taxon>organismal metagenomes</taxon>
    </lineage>
</organism>
<sequence length="277" mass="31194">MVAARKCPPQASRNFDVGQRKRGADGAMWQCRSTSSGTRWMRAAPTKSKPRKLVGAGKPTKMLGPRGSAAARLPTEVSTKVFVQLIVSRVRAGKCREVFKQVLSTGREWRQLAHRPSVWLQAAKVLGRMASDSPKNPLFAYKPFTRYNEKREIESEATEQNPYVRLIHQSLANSTNWKESLRIFANMCAARSDILKIQRNDGSYDWDKDLGLFERDYDVIHCAVAIDENAVVTMGDNGQLLSSRDEQWTDDPLIRDAAVSAFPANKVHFEWLSDVPL</sequence>
<accession>A0A6C0KBU2</accession>
<name>A0A6C0KBU2_9ZZZZ</name>
<dbReference type="AlphaFoldDB" id="A0A6C0KBU2"/>